<organism evidence="2 3">
    <name type="scientific">Pedobacter duraquae</name>
    <dbReference type="NCBI Taxonomy" id="425511"/>
    <lineage>
        <taxon>Bacteria</taxon>
        <taxon>Pseudomonadati</taxon>
        <taxon>Bacteroidota</taxon>
        <taxon>Sphingobacteriia</taxon>
        <taxon>Sphingobacteriales</taxon>
        <taxon>Sphingobacteriaceae</taxon>
        <taxon>Pedobacter</taxon>
    </lineage>
</organism>
<dbReference type="RefSeq" id="WP_133553344.1">
    <property type="nucleotide sequence ID" value="NZ_SNWM01000001.1"/>
</dbReference>
<evidence type="ECO:0000256" key="1">
    <source>
        <dbReference type="SAM" id="SignalP"/>
    </source>
</evidence>
<dbReference type="Proteomes" id="UP000295499">
    <property type="component" value="Unassembled WGS sequence"/>
</dbReference>
<dbReference type="PROSITE" id="PS51257">
    <property type="entry name" value="PROKAR_LIPOPROTEIN"/>
    <property type="match status" value="1"/>
</dbReference>
<name>A0A4R6IR85_9SPHI</name>
<gene>
    <name evidence="2" type="ORF">CLV32_1229</name>
</gene>
<evidence type="ECO:0000313" key="3">
    <source>
        <dbReference type="Proteomes" id="UP000295499"/>
    </source>
</evidence>
<protein>
    <recommendedName>
        <fullName evidence="4">Lipocalin-like protein</fullName>
    </recommendedName>
</protein>
<proteinExistence type="predicted"/>
<keyword evidence="3" id="KW-1185">Reference proteome</keyword>
<sequence length="142" mass="15719">MKNLFILSLSMFLLISVSSCKKEANESTLEGSWELRRVDGGNIAGLKSDYAAGNGNILKFSGANYERYVEGKVVDRGTFKIEREKQKINNSESNFTITYNRGEQLTFASAMSKEPINLSSKALVTFTGVIAADGFESHYVKQ</sequence>
<dbReference type="OrthoDB" id="1359047at2"/>
<feature type="chain" id="PRO_5020555397" description="Lipocalin-like protein" evidence="1">
    <location>
        <begin position="22"/>
        <end position="142"/>
    </location>
</feature>
<dbReference type="AlphaFoldDB" id="A0A4R6IR85"/>
<comment type="caution">
    <text evidence="2">The sequence shown here is derived from an EMBL/GenBank/DDBJ whole genome shotgun (WGS) entry which is preliminary data.</text>
</comment>
<dbReference type="EMBL" id="SNWM01000001">
    <property type="protein sequence ID" value="TDO24934.1"/>
    <property type="molecule type" value="Genomic_DNA"/>
</dbReference>
<accession>A0A4R6IR85</accession>
<keyword evidence="1" id="KW-0732">Signal</keyword>
<evidence type="ECO:0008006" key="4">
    <source>
        <dbReference type="Google" id="ProtNLM"/>
    </source>
</evidence>
<feature type="signal peptide" evidence="1">
    <location>
        <begin position="1"/>
        <end position="21"/>
    </location>
</feature>
<evidence type="ECO:0000313" key="2">
    <source>
        <dbReference type="EMBL" id="TDO24934.1"/>
    </source>
</evidence>
<reference evidence="2 3" key="1">
    <citation type="submission" date="2019-03" db="EMBL/GenBank/DDBJ databases">
        <title>Genomic Encyclopedia of Archaeal and Bacterial Type Strains, Phase II (KMG-II): from individual species to whole genera.</title>
        <authorList>
            <person name="Goeker M."/>
        </authorList>
    </citation>
    <scope>NUCLEOTIDE SEQUENCE [LARGE SCALE GENOMIC DNA]</scope>
    <source>
        <strain evidence="2 3">DSM 19034</strain>
    </source>
</reference>